<sequence>MVNRIKKLHKSVSNRIAAGEVVERPASVVKELLENSIDANSSSIVIEIKEAGKSYIRISDDGVGIKREDLNLAFERHATSKIYSDEEIYDIKSLGFRGEALASIASVSNIEIITRTSEDEFGTKAELMNGDIIRNSSIGCPNGTTIVVKDLFYNTPARHKFLKSNSAETNYISTIVNNIALSHPYISFRYIIDNRNIFTTQGKGDLYSTIYTIYGREVAKNLIEVNNEDGDMKLKGYITNTSYTRGNRSLQISFVNGRYVKSKVISKAIDTGYKTLLPQNRFSICFLYLETPSNKVDVNIHPAKLQIRFRDERRVMDFLTASIKEKLLKSDLIPDINISNSSRVKEEKIDDISEQLSIGIKENRNTFTDEDKYRKIQPVEKKEYPQIKNHDTCIEDNIEYNKDNINQQAREEKIEEIFDEVFTSESKTIKYPKKEKTVDDKQHPLDEIRIIGQLFSTYIICEKGEEMLLIDQHAAHERILYEKFMNDYLNSEILSQILLEPIVIELNYIDKDLIMENKNIFSKLGYKIEEFGYNTIILREVPILFGAPIAKKFFLEVAENLNNTSKNSYEFKIHRLIQMSCKKAIKAADKLKNIEIEKLIADLKKTENSFTCPHGRPIIISISKSEIERKFLRT</sequence>
<accession>A0A1T5LAX7</accession>
<protein>
    <recommendedName>
        <fullName evidence="4">DNA mismatch repair protein MutL</fullName>
    </recommendedName>
</protein>
<dbReference type="SUPFAM" id="SSF55874">
    <property type="entry name" value="ATPase domain of HSP90 chaperone/DNA topoisomerase II/histidine kinase"/>
    <property type="match status" value="1"/>
</dbReference>
<dbReference type="GO" id="GO:0006298">
    <property type="term" value="P:mismatch repair"/>
    <property type="evidence" value="ECO:0007669"/>
    <property type="project" value="UniProtKB-UniRule"/>
</dbReference>
<dbReference type="InterPro" id="IPR002099">
    <property type="entry name" value="MutL/Mlh/PMS"/>
</dbReference>
<dbReference type="Gene3D" id="3.30.230.10">
    <property type="match status" value="1"/>
</dbReference>
<evidence type="ECO:0000259" key="5">
    <source>
        <dbReference type="SMART" id="SM00853"/>
    </source>
</evidence>
<evidence type="ECO:0000313" key="8">
    <source>
        <dbReference type="Proteomes" id="UP000190285"/>
    </source>
</evidence>
<dbReference type="InterPro" id="IPR042120">
    <property type="entry name" value="MutL_C_dimsub"/>
</dbReference>
<keyword evidence="2 4" id="KW-0227">DNA damage</keyword>
<dbReference type="InterPro" id="IPR013507">
    <property type="entry name" value="DNA_mismatch_S5_2-like"/>
</dbReference>
<comment type="function">
    <text evidence="4">This protein is involved in the repair of mismatches in DNA. It is required for dam-dependent methyl-directed DNA mismatch repair. May act as a 'molecular matchmaker', a protein that promotes the formation of a stable complex between two or more DNA-binding proteins in an ATP-dependent manner without itself being part of a final effector complex.</text>
</comment>
<dbReference type="InterPro" id="IPR037198">
    <property type="entry name" value="MutL_C_sf"/>
</dbReference>
<evidence type="ECO:0000256" key="4">
    <source>
        <dbReference type="HAMAP-Rule" id="MF_00149"/>
    </source>
</evidence>
<dbReference type="GO" id="GO:0032300">
    <property type="term" value="C:mismatch repair complex"/>
    <property type="evidence" value="ECO:0007669"/>
    <property type="project" value="InterPro"/>
</dbReference>
<dbReference type="Gene3D" id="3.30.1540.20">
    <property type="entry name" value="MutL, C-terminal domain, dimerisation subdomain"/>
    <property type="match status" value="1"/>
</dbReference>
<dbReference type="InterPro" id="IPR038973">
    <property type="entry name" value="MutL/Mlh/Pms-like"/>
</dbReference>
<dbReference type="STRING" id="36842.SAMN02194393_02696"/>
<proteinExistence type="inferred from homology"/>
<dbReference type="Pfam" id="PF01119">
    <property type="entry name" value="DNA_mis_repair"/>
    <property type="match status" value="1"/>
</dbReference>
<dbReference type="CDD" id="cd16926">
    <property type="entry name" value="HATPase_MutL-MLH-PMS-like"/>
    <property type="match status" value="1"/>
</dbReference>
<evidence type="ECO:0000256" key="1">
    <source>
        <dbReference type="ARBA" id="ARBA00006082"/>
    </source>
</evidence>
<dbReference type="Pfam" id="PF13589">
    <property type="entry name" value="HATPase_c_3"/>
    <property type="match status" value="1"/>
</dbReference>
<comment type="similarity">
    <text evidence="1 4">Belongs to the DNA mismatch repair MutL/HexB family.</text>
</comment>
<dbReference type="OrthoDB" id="9763467at2"/>
<dbReference type="AlphaFoldDB" id="A0A1T5LAX7"/>
<dbReference type="PANTHER" id="PTHR10073">
    <property type="entry name" value="DNA MISMATCH REPAIR PROTEIN MLH, PMS, MUTL"/>
    <property type="match status" value="1"/>
</dbReference>
<dbReference type="Proteomes" id="UP000190285">
    <property type="component" value="Unassembled WGS sequence"/>
</dbReference>
<dbReference type="InterPro" id="IPR014790">
    <property type="entry name" value="MutL_C"/>
</dbReference>
<dbReference type="InterPro" id="IPR036890">
    <property type="entry name" value="HATPase_C_sf"/>
</dbReference>
<reference evidence="8" key="1">
    <citation type="submission" date="2017-02" db="EMBL/GenBank/DDBJ databases">
        <authorList>
            <person name="Varghese N."/>
            <person name="Submissions S."/>
        </authorList>
    </citation>
    <scope>NUCLEOTIDE SEQUENCE [LARGE SCALE GENOMIC DNA]</scope>
    <source>
        <strain evidence="8">M1</strain>
    </source>
</reference>
<dbReference type="InterPro" id="IPR042121">
    <property type="entry name" value="MutL_C_regsub"/>
</dbReference>
<dbReference type="GO" id="GO:0030983">
    <property type="term" value="F:mismatched DNA binding"/>
    <property type="evidence" value="ECO:0007669"/>
    <property type="project" value="InterPro"/>
</dbReference>
<dbReference type="InterPro" id="IPR020568">
    <property type="entry name" value="Ribosomal_Su5_D2-typ_SF"/>
</dbReference>
<dbReference type="Pfam" id="PF08676">
    <property type="entry name" value="MutL_C"/>
    <property type="match status" value="1"/>
</dbReference>
<evidence type="ECO:0000256" key="3">
    <source>
        <dbReference type="ARBA" id="ARBA00023204"/>
    </source>
</evidence>
<dbReference type="GO" id="GO:0016887">
    <property type="term" value="F:ATP hydrolysis activity"/>
    <property type="evidence" value="ECO:0007669"/>
    <property type="project" value="InterPro"/>
</dbReference>
<dbReference type="RefSeq" id="WP_079492251.1">
    <property type="nucleotide sequence ID" value="NZ_FUZT01000006.1"/>
</dbReference>
<dbReference type="PANTHER" id="PTHR10073:SF12">
    <property type="entry name" value="DNA MISMATCH REPAIR PROTEIN MLH1"/>
    <property type="match status" value="1"/>
</dbReference>
<dbReference type="Gene3D" id="3.30.1370.100">
    <property type="entry name" value="MutL, C-terminal domain, regulatory subdomain"/>
    <property type="match status" value="1"/>
</dbReference>
<dbReference type="SUPFAM" id="SSF118116">
    <property type="entry name" value="DNA mismatch repair protein MutL"/>
    <property type="match status" value="1"/>
</dbReference>
<gene>
    <name evidence="4" type="primary">mutL</name>
    <name evidence="7" type="ORF">SAMN02194393_02696</name>
</gene>
<keyword evidence="3 4" id="KW-0234">DNA repair</keyword>
<dbReference type="InterPro" id="IPR014762">
    <property type="entry name" value="DNA_mismatch_repair_CS"/>
</dbReference>
<evidence type="ECO:0000256" key="2">
    <source>
        <dbReference type="ARBA" id="ARBA00022763"/>
    </source>
</evidence>
<dbReference type="CDD" id="cd00782">
    <property type="entry name" value="MutL_Trans"/>
    <property type="match status" value="1"/>
</dbReference>
<dbReference type="HAMAP" id="MF_00149">
    <property type="entry name" value="DNA_mis_repair"/>
    <property type="match status" value="1"/>
</dbReference>
<dbReference type="FunFam" id="3.30.565.10:FF:000003">
    <property type="entry name" value="DNA mismatch repair endonuclease MutL"/>
    <property type="match status" value="1"/>
</dbReference>
<dbReference type="InterPro" id="IPR020667">
    <property type="entry name" value="DNA_mismatch_repair_MutL"/>
</dbReference>
<dbReference type="InterPro" id="IPR014721">
    <property type="entry name" value="Ribsml_uS5_D2-typ_fold_subgr"/>
</dbReference>
<evidence type="ECO:0000259" key="6">
    <source>
        <dbReference type="SMART" id="SM01340"/>
    </source>
</evidence>
<dbReference type="EMBL" id="FUZT01000006">
    <property type="protein sequence ID" value="SKC73196.1"/>
    <property type="molecule type" value="Genomic_DNA"/>
</dbReference>
<dbReference type="GO" id="GO:0140664">
    <property type="term" value="F:ATP-dependent DNA damage sensor activity"/>
    <property type="evidence" value="ECO:0007669"/>
    <property type="project" value="InterPro"/>
</dbReference>
<dbReference type="SMART" id="SM00853">
    <property type="entry name" value="MutL_C"/>
    <property type="match status" value="1"/>
</dbReference>
<keyword evidence="8" id="KW-1185">Reference proteome</keyword>
<name>A0A1T5LAX7_9FIRM</name>
<dbReference type="SMART" id="SM01340">
    <property type="entry name" value="DNA_mis_repair"/>
    <property type="match status" value="1"/>
</dbReference>
<dbReference type="Gene3D" id="3.30.565.10">
    <property type="entry name" value="Histidine kinase-like ATPase, C-terminal domain"/>
    <property type="match status" value="1"/>
</dbReference>
<organism evidence="7 8">
    <name type="scientific">Maledivibacter halophilus</name>
    <dbReference type="NCBI Taxonomy" id="36842"/>
    <lineage>
        <taxon>Bacteria</taxon>
        <taxon>Bacillati</taxon>
        <taxon>Bacillota</taxon>
        <taxon>Clostridia</taxon>
        <taxon>Peptostreptococcales</taxon>
        <taxon>Caminicellaceae</taxon>
        <taxon>Maledivibacter</taxon>
    </lineage>
</organism>
<evidence type="ECO:0000313" key="7">
    <source>
        <dbReference type="EMBL" id="SKC73196.1"/>
    </source>
</evidence>
<dbReference type="NCBIfam" id="TIGR00585">
    <property type="entry name" value="mutl"/>
    <property type="match status" value="1"/>
</dbReference>
<feature type="domain" description="MutL C-terminal dimerisation" evidence="5">
    <location>
        <begin position="450"/>
        <end position="591"/>
    </location>
</feature>
<dbReference type="GO" id="GO:0005524">
    <property type="term" value="F:ATP binding"/>
    <property type="evidence" value="ECO:0007669"/>
    <property type="project" value="InterPro"/>
</dbReference>
<dbReference type="SUPFAM" id="SSF54211">
    <property type="entry name" value="Ribosomal protein S5 domain 2-like"/>
    <property type="match status" value="1"/>
</dbReference>
<dbReference type="PROSITE" id="PS00058">
    <property type="entry name" value="DNA_MISMATCH_REPAIR_1"/>
    <property type="match status" value="1"/>
</dbReference>
<feature type="domain" description="DNA mismatch repair protein S5" evidence="6">
    <location>
        <begin position="210"/>
        <end position="328"/>
    </location>
</feature>